<comment type="similarity">
    <text evidence="1">Belongs to the 'GDSL' lipolytic enzyme family.</text>
</comment>
<feature type="signal peptide" evidence="2">
    <location>
        <begin position="1"/>
        <end position="18"/>
    </location>
</feature>
<dbReference type="OMA" id="WGAWALE"/>
<dbReference type="InterPro" id="IPR001087">
    <property type="entry name" value="GDSL"/>
</dbReference>
<evidence type="ECO:0000256" key="2">
    <source>
        <dbReference type="SAM" id="SignalP"/>
    </source>
</evidence>
<dbReference type="RefSeq" id="XP_016603914.1">
    <property type="nucleotide sequence ID" value="XM_016756892.1"/>
</dbReference>
<protein>
    <recommendedName>
        <fullName evidence="5">SGNH hydrolase-type esterase domain-containing protein</fullName>
    </recommendedName>
</protein>
<proteinExistence type="inferred from homology"/>
<dbReference type="OrthoDB" id="1600564at2759"/>
<dbReference type="EMBL" id="KQ257474">
    <property type="protein sequence ID" value="KNC95874.1"/>
    <property type="molecule type" value="Genomic_DNA"/>
</dbReference>
<keyword evidence="2" id="KW-0732">Signal</keyword>
<dbReference type="PANTHER" id="PTHR22835:SF659">
    <property type="entry name" value="GDSL LIPASE_ACYLHYDROLASE, PUTATIVE (AFU_ORTHOLOGUE AFUA_2G00510)-RELATED"/>
    <property type="match status" value="1"/>
</dbReference>
<dbReference type="InterPro" id="IPR036514">
    <property type="entry name" value="SGNH_hydro_sf"/>
</dbReference>
<evidence type="ECO:0008006" key="5">
    <source>
        <dbReference type="Google" id="ProtNLM"/>
    </source>
</evidence>
<dbReference type="CDD" id="cd01846">
    <property type="entry name" value="fatty_acyltransferase_like"/>
    <property type="match status" value="1"/>
</dbReference>
<dbReference type="Proteomes" id="UP000053201">
    <property type="component" value="Unassembled WGS sequence"/>
</dbReference>
<evidence type="ECO:0000313" key="4">
    <source>
        <dbReference type="Proteomes" id="UP000053201"/>
    </source>
</evidence>
<dbReference type="STRING" id="645134.A0A0L0H4G5"/>
<evidence type="ECO:0000256" key="1">
    <source>
        <dbReference type="ARBA" id="ARBA00008668"/>
    </source>
</evidence>
<dbReference type="VEuPathDB" id="FungiDB:SPPG_08738"/>
<dbReference type="AlphaFoldDB" id="A0A0L0H4G5"/>
<organism evidence="3 4">
    <name type="scientific">Spizellomyces punctatus (strain DAOM BR117)</name>
    <dbReference type="NCBI Taxonomy" id="645134"/>
    <lineage>
        <taxon>Eukaryota</taxon>
        <taxon>Fungi</taxon>
        <taxon>Fungi incertae sedis</taxon>
        <taxon>Chytridiomycota</taxon>
        <taxon>Chytridiomycota incertae sedis</taxon>
        <taxon>Chytridiomycetes</taxon>
        <taxon>Spizellomycetales</taxon>
        <taxon>Spizellomycetaceae</taxon>
        <taxon>Spizellomyces</taxon>
    </lineage>
</organism>
<dbReference type="Gene3D" id="3.40.50.1110">
    <property type="entry name" value="SGNH hydrolase"/>
    <property type="match status" value="1"/>
</dbReference>
<gene>
    <name evidence="3" type="ORF">SPPG_08738</name>
</gene>
<accession>A0A0L0H4G5</accession>
<name>A0A0L0H4G5_SPIPD</name>
<dbReference type="GO" id="GO:0016788">
    <property type="term" value="F:hydrolase activity, acting on ester bonds"/>
    <property type="evidence" value="ECO:0007669"/>
    <property type="project" value="InterPro"/>
</dbReference>
<reference evidence="3 4" key="1">
    <citation type="submission" date="2009-08" db="EMBL/GenBank/DDBJ databases">
        <title>The Genome Sequence of Spizellomyces punctatus strain DAOM BR117.</title>
        <authorList>
            <consortium name="The Broad Institute Genome Sequencing Platform"/>
            <person name="Russ C."/>
            <person name="Cuomo C."/>
            <person name="Shea T."/>
            <person name="Young S.K."/>
            <person name="Zeng Q."/>
            <person name="Koehrsen M."/>
            <person name="Haas B."/>
            <person name="Borodovsky M."/>
            <person name="Guigo R."/>
            <person name="Alvarado L."/>
            <person name="Berlin A."/>
            <person name="Bochicchio J."/>
            <person name="Borenstein D."/>
            <person name="Chapman S."/>
            <person name="Chen Z."/>
            <person name="Engels R."/>
            <person name="Freedman E."/>
            <person name="Gellesch M."/>
            <person name="Goldberg J."/>
            <person name="Griggs A."/>
            <person name="Gujja S."/>
            <person name="Heiman D."/>
            <person name="Hepburn T."/>
            <person name="Howarth C."/>
            <person name="Jen D."/>
            <person name="Larson L."/>
            <person name="Lewis B."/>
            <person name="Mehta T."/>
            <person name="Park D."/>
            <person name="Pearson M."/>
            <person name="Roberts A."/>
            <person name="Saif S."/>
            <person name="Shenoy N."/>
            <person name="Sisk P."/>
            <person name="Stolte C."/>
            <person name="Sykes S."/>
            <person name="Thomson T."/>
            <person name="Walk T."/>
            <person name="White J."/>
            <person name="Yandava C."/>
            <person name="Burger G."/>
            <person name="Gray M.W."/>
            <person name="Holland P.W.H."/>
            <person name="King N."/>
            <person name="Lang F.B.F."/>
            <person name="Roger A.J."/>
            <person name="Ruiz-Trillo I."/>
            <person name="Lander E."/>
            <person name="Nusbaum C."/>
        </authorList>
    </citation>
    <scope>NUCLEOTIDE SEQUENCE [LARGE SCALE GENOMIC DNA]</scope>
    <source>
        <strain evidence="3 4">DAOM BR117</strain>
    </source>
</reference>
<feature type="chain" id="PRO_5005539663" description="SGNH hydrolase-type esterase domain-containing protein" evidence="2">
    <location>
        <begin position="19"/>
        <end position="318"/>
    </location>
</feature>
<dbReference type="InParanoid" id="A0A0L0H4G5"/>
<dbReference type="GeneID" id="27691880"/>
<keyword evidence="4" id="KW-1185">Reference proteome</keyword>
<sequence>MRPFAPVLLALAATSAYSAPVERRDEIHAVLDRRLSLPLWPWEIPGSKPAGLKKIVAFGDSLSDNGNTFRILNNTYPYPSFYSQGRYSNGPTWVEYLSQELGTEMENHAFGGSSTDSMSVKGEAPTGTIIPEMPGLIQQVTTWKDSKPQFDPATTLFSVWSGANDYFNAKTPLSPATVVDATMKSINTLVAAGAKNLLVFNMAPGQEKIPFLEHNLRLGLELLKFSVANPSVKLVTMDMAIEFGYIALNRKSFGYNMPLTDITKPCLQQVDLNNPATWIMCADPSQFIMFDVHPTTKTHSIIKDQVKKGLVKHNIIAG</sequence>
<dbReference type="PANTHER" id="PTHR22835">
    <property type="entry name" value="ZINC FINGER FYVE DOMAIN CONTAINING PROTEIN"/>
    <property type="match status" value="1"/>
</dbReference>
<dbReference type="Pfam" id="PF00657">
    <property type="entry name" value="Lipase_GDSL"/>
    <property type="match status" value="1"/>
</dbReference>
<evidence type="ECO:0000313" key="3">
    <source>
        <dbReference type="EMBL" id="KNC95874.1"/>
    </source>
</evidence>
<dbReference type="SUPFAM" id="SSF52266">
    <property type="entry name" value="SGNH hydrolase"/>
    <property type="match status" value="1"/>
</dbReference>
<dbReference type="eggNOG" id="ENOG502SKVX">
    <property type="taxonomic scope" value="Eukaryota"/>
</dbReference>